<protein>
    <recommendedName>
        <fullName evidence="1">PilZ domain-containing protein</fullName>
    </recommendedName>
</protein>
<proteinExistence type="predicted"/>
<accession>A0A1F7FAE4</accession>
<dbReference type="AlphaFoldDB" id="A0A1F7FAE4"/>
<dbReference type="Gene3D" id="2.40.10.220">
    <property type="entry name" value="predicted glycosyltransferase like domains"/>
    <property type="match status" value="1"/>
</dbReference>
<evidence type="ECO:0000313" key="3">
    <source>
        <dbReference type="Proteomes" id="UP000179243"/>
    </source>
</evidence>
<sequence length="140" mass="16033">MEDKKIEEKRTSIRIPFVYDIEFDDADQTTLALGGFFTEKNTPIKINDISADGLQVAVPDFLAKGTKVKLSLKFPRWRGVSKEIVEENTECVVTAKIQWITKDRTGGFRAGLMFINLTSEARHMIYKYLEDHISITDEML</sequence>
<feature type="domain" description="PilZ" evidence="1">
    <location>
        <begin position="8"/>
        <end position="130"/>
    </location>
</feature>
<dbReference type="Pfam" id="PF07238">
    <property type="entry name" value="PilZ"/>
    <property type="match status" value="1"/>
</dbReference>
<dbReference type="GO" id="GO:0035438">
    <property type="term" value="F:cyclic-di-GMP binding"/>
    <property type="evidence" value="ECO:0007669"/>
    <property type="project" value="InterPro"/>
</dbReference>
<dbReference type="Proteomes" id="UP000179243">
    <property type="component" value="Unassembled WGS sequence"/>
</dbReference>
<dbReference type="InterPro" id="IPR009875">
    <property type="entry name" value="PilZ_domain"/>
</dbReference>
<name>A0A1F7FAE4_UNCRA</name>
<evidence type="ECO:0000313" key="2">
    <source>
        <dbReference type="EMBL" id="OGK03603.1"/>
    </source>
</evidence>
<reference evidence="2 3" key="1">
    <citation type="journal article" date="2016" name="Nat. Commun.">
        <title>Thousands of microbial genomes shed light on interconnected biogeochemical processes in an aquifer system.</title>
        <authorList>
            <person name="Anantharaman K."/>
            <person name="Brown C.T."/>
            <person name="Hug L.A."/>
            <person name="Sharon I."/>
            <person name="Castelle C.J."/>
            <person name="Probst A.J."/>
            <person name="Thomas B.C."/>
            <person name="Singh A."/>
            <person name="Wilkins M.J."/>
            <person name="Karaoz U."/>
            <person name="Brodie E.L."/>
            <person name="Williams K.H."/>
            <person name="Hubbard S.S."/>
            <person name="Banfield J.F."/>
        </authorList>
    </citation>
    <scope>NUCLEOTIDE SEQUENCE [LARGE SCALE GENOMIC DNA]</scope>
</reference>
<evidence type="ECO:0000259" key="1">
    <source>
        <dbReference type="Pfam" id="PF07238"/>
    </source>
</evidence>
<dbReference type="SUPFAM" id="SSF141371">
    <property type="entry name" value="PilZ domain-like"/>
    <property type="match status" value="1"/>
</dbReference>
<dbReference type="EMBL" id="MFYX01000084">
    <property type="protein sequence ID" value="OGK03603.1"/>
    <property type="molecule type" value="Genomic_DNA"/>
</dbReference>
<organism evidence="2 3">
    <name type="scientific">Candidatus Raymondbacteria bacterium RIFOXYD12_FULL_49_13</name>
    <dbReference type="NCBI Taxonomy" id="1817890"/>
    <lineage>
        <taxon>Bacteria</taxon>
        <taxon>Raymondiibacteriota</taxon>
    </lineage>
</organism>
<comment type="caution">
    <text evidence="2">The sequence shown here is derived from an EMBL/GenBank/DDBJ whole genome shotgun (WGS) entry which is preliminary data.</text>
</comment>
<gene>
    <name evidence="2" type="ORF">A2519_02385</name>
</gene>